<reference evidence="1 2" key="1">
    <citation type="submission" date="2013-11" db="EMBL/GenBank/DDBJ databases">
        <title>Opisthorchis viverrini - life in the bile duct.</title>
        <authorList>
            <person name="Young N.D."/>
            <person name="Nagarajan N."/>
            <person name="Lin S.J."/>
            <person name="Korhonen P.K."/>
            <person name="Jex A.R."/>
            <person name="Hall R.S."/>
            <person name="Safavi-Hemami H."/>
            <person name="Kaewkong W."/>
            <person name="Bertrand D."/>
            <person name="Gao S."/>
            <person name="Seet Q."/>
            <person name="Wongkham S."/>
            <person name="Teh B.T."/>
            <person name="Wongkham C."/>
            <person name="Intapan P.M."/>
            <person name="Maleewong W."/>
            <person name="Yang X."/>
            <person name="Hu M."/>
            <person name="Wang Z."/>
            <person name="Hofmann A."/>
            <person name="Sternberg P.W."/>
            <person name="Tan P."/>
            <person name="Wang J."/>
            <person name="Gasser R.B."/>
        </authorList>
    </citation>
    <scope>NUCLEOTIDE SEQUENCE [LARGE SCALE GENOMIC DNA]</scope>
</reference>
<organism evidence="1 2">
    <name type="scientific">Opisthorchis viverrini</name>
    <name type="common">Southeast Asian liver fluke</name>
    <dbReference type="NCBI Taxonomy" id="6198"/>
    <lineage>
        <taxon>Eukaryota</taxon>
        <taxon>Metazoa</taxon>
        <taxon>Spiralia</taxon>
        <taxon>Lophotrochozoa</taxon>
        <taxon>Platyhelminthes</taxon>
        <taxon>Trematoda</taxon>
        <taxon>Digenea</taxon>
        <taxon>Opisthorchiida</taxon>
        <taxon>Opisthorchiata</taxon>
        <taxon>Opisthorchiidae</taxon>
        <taxon>Opisthorchis</taxon>
    </lineage>
</organism>
<protein>
    <submittedName>
        <fullName evidence="1">Uncharacterized protein</fullName>
    </submittedName>
</protein>
<evidence type="ECO:0000313" key="2">
    <source>
        <dbReference type="Proteomes" id="UP000054324"/>
    </source>
</evidence>
<gene>
    <name evidence="1" type="ORF">T265_11262</name>
</gene>
<dbReference type="Proteomes" id="UP000054324">
    <property type="component" value="Unassembled WGS sequence"/>
</dbReference>
<name>A0A074YZ98_OPIVI</name>
<dbReference type="AlphaFoldDB" id="A0A074YZ98"/>
<evidence type="ECO:0000313" key="1">
    <source>
        <dbReference type="EMBL" id="KER20116.1"/>
    </source>
</evidence>
<keyword evidence="2" id="KW-1185">Reference proteome</keyword>
<dbReference type="CTD" id="20325430"/>
<dbReference type="GeneID" id="20325430"/>
<dbReference type="KEGG" id="ovi:T265_11262"/>
<sequence>MLWRNDAQCPATSLQQWLNSKPEQTDKRYGGDLTKDPQAWRNRCHKLSGEIKADPMRRPPFLVRTDWRTAKFQGYLNVGVSGRSFNDFIDHKVKQEWGESASLMDTTLSTEAFGELVVYSHTSGSLGIRGVYHVHELPGHSLVGKRVKQNRPINQVRSALEIKEHYNCGSLQCFVADRLAYTSVNPGDRVGGQWDPQMKGIESIVKAADMSSPTHVIETVEAGTNEPTVHCL</sequence>
<proteinExistence type="predicted"/>
<accession>A0A074YZ98</accession>
<dbReference type="RefSeq" id="XP_009176137.1">
    <property type="nucleotide sequence ID" value="XM_009177873.1"/>
</dbReference>
<dbReference type="EMBL" id="KL597090">
    <property type="protein sequence ID" value="KER20116.1"/>
    <property type="molecule type" value="Genomic_DNA"/>
</dbReference>